<dbReference type="PANTHER" id="PTHR24012">
    <property type="entry name" value="RNA BINDING PROTEIN"/>
    <property type="match status" value="1"/>
</dbReference>
<name>A0A8C1PB30_CYPCA</name>
<dbReference type="InterPro" id="IPR012677">
    <property type="entry name" value="Nucleotide-bd_a/b_plait_sf"/>
</dbReference>
<dbReference type="SMART" id="SM00360">
    <property type="entry name" value="RRM"/>
    <property type="match status" value="2"/>
</dbReference>
<feature type="compositionally biased region" description="Polar residues" evidence="4">
    <location>
        <begin position="349"/>
        <end position="381"/>
    </location>
</feature>
<feature type="domain" description="RRM" evidence="5">
    <location>
        <begin position="58"/>
        <end position="131"/>
    </location>
</feature>
<evidence type="ECO:0000256" key="3">
    <source>
        <dbReference type="PROSITE-ProRule" id="PRU00176"/>
    </source>
</evidence>
<evidence type="ECO:0000259" key="5">
    <source>
        <dbReference type="PROSITE" id="PS50102"/>
    </source>
</evidence>
<keyword evidence="7" id="KW-1185">Reference proteome</keyword>
<dbReference type="AlphaFoldDB" id="A0A8C1PB30"/>
<keyword evidence="2 3" id="KW-0694">RNA-binding</keyword>
<dbReference type="GO" id="GO:0003723">
    <property type="term" value="F:RNA binding"/>
    <property type="evidence" value="ECO:0007669"/>
    <property type="project" value="UniProtKB-UniRule"/>
</dbReference>
<dbReference type="CDD" id="cd12471">
    <property type="entry name" value="RRM1_MSSP2"/>
    <property type="match status" value="1"/>
</dbReference>
<keyword evidence="1" id="KW-0677">Repeat</keyword>
<dbReference type="Pfam" id="PF00076">
    <property type="entry name" value="RRM_1"/>
    <property type="match status" value="2"/>
</dbReference>
<dbReference type="InterPro" id="IPR035979">
    <property type="entry name" value="RBD_domain_sf"/>
</dbReference>
<protein>
    <submittedName>
        <fullName evidence="6">RNA binding motif, single stranded interacting protein 2a</fullName>
    </submittedName>
</protein>
<dbReference type="Gene3D" id="3.30.70.330">
    <property type="match status" value="2"/>
</dbReference>
<feature type="domain" description="RRM" evidence="5">
    <location>
        <begin position="137"/>
        <end position="184"/>
    </location>
</feature>
<dbReference type="PROSITE" id="PS50102">
    <property type="entry name" value="RRM"/>
    <property type="match status" value="2"/>
</dbReference>
<evidence type="ECO:0000256" key="1">
    <source>
        <dbReference type="ARBA" id="ARBA00022737"/>
    </source>
</evidence>
<dbReference type="SUPFAM" id="SSF54928">
    <property type="entry name" value="RNA-binding domain, RBD"/>
    <property type="match status" value="1"/>
</dbReference>
<evidence type="ECO:0000256" key="2">
    <source>
        <dbReference type="ARBA" id="ARBA00022884"/>
    </source>
</evidence>
<accession>A0A8C1PB30</accession>
<evidence type="ECO:0000313" key="6">
    <source>
        <dbReference type="Ensembl" id="ENSCCRP00010104870.1"/>
    </source>
</evidence>
<proteinExistence type="predicted"/>
<dbReference type="Proteomes" id="UP000694427">
    <property type="component" value="Unplaced"/>
</dbReference>
<reference evidence="6" key="1">
    <citation type="submission" date="2025-08" db="UniProtKB">
        <authorList>
            <consortium name="Ensembl"/>
        </authorList>
    </citation>
    <scope>IDENTIFICATION</scope>
</reference>
<evidence type="ECO:0000313" key="7">
    <source>
        <dbReference type="Proteomes" id="UP000694427"/>
    </source>
</evidence>
<organism evidence="6 7">
    <name type="scientific">Cyprinus carpio</name>
    <name type="common">Common carp</name>
    <dbReference type="NCBI Taxonomy" id="7962"/>
    <lineage>
        <taxon>Eukaryota</taxon>
        <taxon>Metazoa</taxon>
        <taxon>Chordata</taxon>
        <taxon>Craniata</taxon>
        <taxon>Vertebrata</taxon>
        <taxon>Euteleostomi</taxon>
        <taxon>Actinopterygii</taxon>
        <taxon>Neopterygii</taxon>
        <taxon>Teleostei</taxon>
        <taxon>Ostariophysi</taxon>
        <taxon>Cypriniformes</taxon>
        <taxon>Cyprinidae</taxon>
        <taxon>Cyprininae</taxon>
        <taxon>Cyprinus</taxon>
    </lineage>
</organism>
<dbReference type="FunFam" id="3.30.70.330:FF:000012">
    <property type="entry name" value="RNA-binding motif, single-stranded-interacting protein 3 isoform 1"/>
    <property type="match status" value="1"/>
</dbReference>
<reference evidence="6" key="2">
    <citation type="submission" date="2025-09" db="UniProtKB">
        <authorList>
            <consortium name="Ensembl"/>
        </authorList>
    </citation>
    <scope>IDENTIFICATION</scope>
</reference>
<evidence type="ECO:0000256" key="4">
    <source>
        <dbReference type="SAM" id="MobiDB-lite"/>
    </source>
</evidence>
<sequence length="381" mass="42060">MLLSVPPRTGINPYNGYNSRNSKKQAYVSSSHQMALLSPNTNSSSTSSAGGGEQLSKTNLYIRGLHPGTTDQDLVKLCQPYGKIVSTKAILDKTTNKCKGYGFVDFDSPAAAQKAVTALKASGVQAQMAKQQEQDPTNLYISNLPVSMDEQELEAMLKSFGQVISTRILRDANGTSRGVGFARYFINPSSWKTTNNQECMIIWCHGFAIKKCRYNGSQWGKNSHEQQMREKKFKSNAAQKLTMFYSPPYSIAPNRMIAQTSLSPYMPSQVPSYQVHSPSWMHHQSYLMQPTGAVLTPAMDHPMSIQPTSMMGPLTQQLSHLSLGSAGTYIPNAAMQGTYIPQYTPVPPSSVTLEENSGQQQQQVSMETPSEHTNYSYQHSK</sequence>
<feature type="region of interest" description="Disordered" evidence="4">
    <location>
        <begin position="346"/>
        <end position="381"/>
    </location>
</feature>
<dbReference type="InterPro" id="IPR000504">
    <property type="entry name" value="RRM_dom"/>
</dbReference>
<dbReference type="Ensembl" id="ENSCCRT00010116536.1">
    <property type="protein sequence ID" value="ENSCCRP00010104870.1"/>
    <property type="gene ID" value="ENSCCRG00010046233.1"/>
</dbReference>